<evidence type="ECO:0000313" key="14">
    <source>
        <dbReference type="Proteomes" id="UP000229730"/>
    </source>
</evidence>
<dbReference type="PANTHER" id="PTHR47234:SF2">
    <property type="entry name" value="TONB-DEPENDENT RECEPTOR"/>
    <property type="match status" value="1"/>
</dbReference>
<evidence type="ECO:0000259" key="11">
    <source>
        <dbReference type="Pfam" id="PF00593"/>
    </source>
</evidence>
<dbReference type="RefSeq" id="WP_099472030.1">
    <property type="nucleotide sequence ID" value="NZ_CP041025.1"/>
</dbReference>
<dbReference type="SUPFAM" id="SSF56935">
    <property type="entry name" value="Porins"/>
    <property type="match status" value="1"/>
</dbReference>
<evidence type="ECO:0000256" key="5">
    <source>
        <dbReference type="ARBA" id="ARBA00023077"/>
    </source>
</evidence>
<comment type="similarity">
    <text evidence="8 9">Belongs to the TonB-dependent receptor family.</text>
</comment>
<dbReference type="Gene3D" id="2.40.170.20">
    <property type="entry name" value="TonB-dependent receptor, beta-barrel domain"/>
    <property type="match status" value="1"/>
</dbReference>
<keyword evidence="3 8" id="KW-1134">Transmembrane beta strand</keyword>
<dbReference type="InParanoid" id="A0A2G4YS40"/>
<dbReference type="InterPro" id="IPR039426">
    <property type="entry name" value="TonB-dep_rcpt-like"/>
</dbReference>
<keyword evidence="10" id="KW-0732">Signal</keyword>
<evidence type="ECO:0000256" key="2">
    <source>
        <dbReference type="ARBA" id="ARBA00022448"/>
    </source>
</evidence>
<dbReference type="InterPro" id="IPR000531">
    <property type="entry name" value="Beta-barrel_TonB"/>
</dbReference>
<dbReference type="Pfam" id="PF07715">
    <property type="entry name" value="Plug"/>
    <property type="match status" value="1"/>
</dbReference>
<dbReference type="Pfam" id="PF00593">
    <property type="entry name" value="TonB_dep_Rec_b-barrel"/>
    <property type="match status" value="1"/>
</dbReference>
<dbReference type="OrthoDB" id="7051241at2"/>
<evidence type="ECO:0000313" key="13">
    <source>
        <dbReference type="EMBL" id="PHZ85142.1"/>
    </source>
</evidence>
<feature type="domain" description="TonB-dependent receptor plug" evidence="12">
    <location>
        <begin position="50"/>
        <end position="162"/>
    </location>
</feature>
<keyword evidence="7 8" id="KW-0998">Cell outer membrane</keyword>
<feature type="domain" description="TonB-dependent receptor-like beta-barrel" evidence="11">
    <location>
        <begin position="370"/>
        <end position="880"/>
    </location>
</feature>
<comment type="subcellular location">
    <subcellularLocation>
        <location evidence="1 8">Cell outer membrane</location>
        <topology evidence="1 8">Multi-pass membrane protein</topology>
    </subcellularLocation>
</comment>
<sequence>MLVKSMRKYFLLSAATALTMPVMTAEAVEGETLFDEIIVSSSRIKKSGFEAPTPVTVLGVEDMEARGTSNVADIINELPGFSGTRTPTSTSLNSRGSGTNAIDLRGLGGNRNLVLVNGRRHVPTDEFGNVDMNVIPTLAVKRIEVVTGGASAAWGSDAVSGVVNVIYDKTLEGLKVEAQYGISGQGDAENYRLSMAFGSAVAEGRGHILIAADYNDHKGIPLATARDWSLRHPGILPNAADTGPNDGIPANIIRNNVGLFLASPNGVTLPGGPLGNLEFLPDGTAIPRALGTIGGVMMAGGSGSFLSDSAALYIPVERKNVMAAFDYDITEDVNFYFEGSAGQSNSNGALVNSFSFGIPIKSGNSYLPASVQTIMTDTGTGSLALFRTNSEFGPISSVSQTVNYRFVAGLKGDLNDNWSWDAYYQYGRSDFSNRQINNLLPGNMALAADAVTDPITGNPVCATALSGVDPNCVPINLFGVGSPSQDAIDYVTGTSISDTILKQQVAAASVSGDLFEGWAGPISTSFGLEYRKESLKREVDDLSERALFLITNAQPLEGDYNVKEVFGEVLVPLLNEETSGQSLNFNGALRYTDYSTSGTVATWKAGLTYDPISELRIRGTISRDIRAPSIGEVFLKTLLLFENVTNPFTGNTDFSRILNTGNTELKEESALTKTFGMVYSPDWLENFQASVDWYDIDITDSIQSVSSQSIIDACFSGKAEFCNLIKFAPDNTIQEITNKLLNLGTFQVRGIDFEARYLTVLDNDDTVGLKILGSYVYDKNVAADGVTEVNYAGEVGSASGFGLPKWKIRANVSYETGGFGLFSQLRYVGAGKYNIQWGPEELADAENNIAAEIYVDLSARYRFEQGSLEGVELFGGINNVFDNDPPVIPLDFIGPTATNAVHYDVVGRSFYFGVRAQF</sequence>
<evidence type="ECO:0000259" key="12">
    <source>
        <dbReference type="Pfam" id="PF07715"/>
    </source>
</evidence>
<dbReference type="GO" id="GO:0009279">
    <property type="term" value="C:cell outer membrane"/>
    <property type="evidence" value="ECO:0007669"/>
    <property type="project" value="UniProtKB-SubCell"/>
</dbReference>
<evidence type="ECO:0000256" key="3">
    <source>
        <dbReference type="ARBA" id="ARBA00022452"/>
    </source>
</evidence>
<protein>
    <recommendedName>
        <fullName evidence="15">TonB-dependent receptor</fullName>
    </recommendedName>
</protein>
<dbReference type="InterPro" id="IPR036942">
    <property type="entry name" value="Beta-barrel_TonB_sf"/>
</dbReference>
<dbReference type="EMBL" id="PDEM01000016">
    <property type="protein sequence ID" value="PHZ85142.1"/>
    <property type="molecule type" value="Genomic_DNA"/>
</dbReference>
<evidence type="ECO:0000256" key="6">
    <source>
        <dbReference type="ARBA" id="ARBA00023136"/>
    </source>
</evidence>
<reference evidence="13 14" key="1">
    <citation type="submission" date="2017-10" db="EMBL/GenBank/DDBJ databases">
        <title>Frigbacter circumglobatus gen. nov. sp. nov., isolated from sediment cultured in situ.</title>
        <authorList>
            <person name="Zhao Z."/>
        </authorList>
    </citation>
    <scope>NUCLEOTIDE SEQUENCE [LARGE SCALE GENOMIC DNA]</scope>
    <source>
        <strain evidence="13 14">ZYL</strain>
    </source>
</reference>
<dbReference type="Proteomes" id="UP000229730">
    <property type="component" value="Unassembled WGS sequence"/>
</dbReference>
<comment type="caution">
    <text evidence="13">The sequence shown here is derived from an EMBL/GenBank/DDBJ whole genome shotgun (WGS) entry which is preliminary data.</text>
</comment>
<proteinExistence type="inferred from homology"/>
<evidence type="ECO:0000256" key="9">
    <source>
        <dbReference type="RuleBase" id="RU003357"/>
    </source>
</evidence>
<evidence type="ECO:0008006" key="15">
    <source>
        <dbReference type="Google" id="ProtNLM"/>
    </source>
</evidence>
<keyword evidence="4 8" id="KW-0812">Transmembrane</keyword>
<organism evidence="13 14">
    <name type="scientific">Paremcibacter congregatus</name>
    <dbReference type="NCBI Taxonomy" id="2043170"/>
    <lineage>
        <taxon>Bacteria</taxon>
        <taxon>Pseudomonadati</taxon>
        <taxon>Pseudomonadota</taxon>
        <taxon>Alphaproteobacteria</taxon>
        <taxon>Emcibacterales</taxon>
        <taxon>Emcibacteraceae</taxon>
        <taxon>Paremcibacter</taxon>
    </lineage>
</organism>
<evidence type="ECO:0000256" key="7">
    <source>
        <dbReference type="ARBA" id="ARBA00023237"/>
    </source>
</evidence>
<feature type="chain" id="PRO_5013855140" description="TonB-dependent receptor" evidence="10">
    <location>
        <begin position="28"/>
        <end position="918"/>
    </location>
</feature>
<keyword evidence="14" id="KW-1185">Reference proteome</keyword>
<dbReference type="InterPro" id="IPR012910">
    <property type="entry name" value="Plug_dom"/>
</dbReference>
<dbReference type="CDD" id="cd01347">
    <property type="entry name" value="ligand_gated_channel"/>
    <property type="match status" value="1"/>
</dbReference>
<evidence type="ECO:0000256" key="8">
    <source>
        <dbReference type="PROSITE-ProRule" id="PRU01360"/>
    </source>
</evidence>
<gene>
    <name evidence="13" type="ORF">CRD36_06935</name>
</gene>
<dbReference type="InterPro" id="IPR037066">
    <property type="entry name" value="Plug_dom_sf"/>
</dbReference>
<evidence type="ECO:0000256" key="10">
    <source>
        <dbReference type="SAM" id="SignalP"/>
    </source>
</evidence>
<feature type="signal peptide" evidence="10">
    <location>
        <begin position="1"/>
        <end position="27"/>
    </location>
</feature>
<name>A0A2G4YS40_9PROT</name>
<dbReference type="Gene3D" id="2.170.130.10">
    <property type="entry name" value="TonB-dependent receptor, plug domain"/>
    <property type="match status" value="1"/>
</dbReference>
<accession>A0A2G4YS40</accession>
<evidence type="ECO:0000256" key="4">
    <source>
        <dbReference type="ARBA" id="ARBA00022692"/>
    </source>
</evidence>
<keyword evidence="5 9" id="KW-0798">TonB box</keyword>
<keyword evidence="2 8" id="KW-0813">Transport</keyword>
<keyword evidence="6 8" id="KW-0472">Membrane</keyword>
<evidence type="ECO:0000256" key="1">
    <source>
        <dbReference type="ARBA" id="ARBA00004571"/>
    </source>
</evidence>
<dbReference type="PANTHER" id="PTHR47234">
    <property type="match status" value="1"/>
</dbReference>
<dbReference type="PROSITE" id="PS52016">
    <property type="entry name" value="TONB_DEPENDENT_REC_3"/>
    <property type="match status" value="1"/>
</dbReference>
<dbReference type="AlphaFoldDB" id="A0A2G4YS40"/>